<gene>
    <name evidence="3" type="ORF">DESAMIL20_323</name>
</gene>
<feature type="domain" description="Cas12f1-like TNB" evidence="2">
    <location>
        <begin position="93"/>
        <end position="169"/>
    </location>
</feature>
<evidence type="ECO:0000313" key="3">
    <source>
        <dbReference type="EMBL" id="OSS42842.1"/>
    </source>
</evidence>
<organism evidence="3 4">
    <name type="scientific">Desulfurella amilsii</name>
    <dbReference type="NCBI Taxonomy" id="1562698"/>
    <lineage>
        <taxon>Bacteria</taxon>
        <taxon>Pseudomonadati</taxon>
        <taxon>Campylobacterota</taxon>
        <taxon>Desulfurellia</taxon>
        <taxon>Desulfurellales</taxon>
        <taxon>Desulfurellaceae</taxon>
        <taxon>Desulfurella</taxon>
    </lineage>
</organism>
<evidence type="ECO:0000256" key="1">
    <source>
        <dbReference type="ARBA" id="ARBA00023125"/>
    </source>
</evidence>
<dbReference type="NCBIfam" id="TIGR01766">
    <property type="entry name" value="IS200/IS605 family accessory protein TnpB-like domain"/>
    <property type="match status" value="1"/>
</dbReference>
<dbReference type="STRING" id="1562698.DESAMIL20_323"/>
<keyword evidence="1" id="KW-0238">DNA-binding</keyword>
<dbReference type="Proteomes" id="UP000194141">
    <property type="component" value="Unassembled WGS sequence"/>
</dbReference>
<comment type="caution">
    <text evidence="3">The sequence shown here is derived from an EMBL/GenBank/DDBJ whole genome shotgun (WGS) entry which is preliminary data.</text>
</comment>
<name>A0A1X4XZ68_9BACT</name>
<proteinExistence type="predicted"/>
<dbReference type="AlphaFoldDB" id="A0A1X4XZ68"/>
<accession>A0A1X4XZ68</accession>
<dbReference type="EMBL" id="MDSU01000003">
    <property type="protein sequence ID" value="OSS42842.1"/>
    <property type="molecule type" value="Genomic_DNA"/>
</dbReference>
<dbReference type="GO" id="GO:0003677">
    <property type="term" value="F:DNA binding"/>
    <property type="evidence" value="ECO:0007669"/>
    <property type="project" value="UniProtKB-KW"/>
</dbReference>
<protein>
    <submittedName>
        <fullName evidence="3">Transposase, IS605 OrfB family</fullName>
    </submittedName>
</protein>
<sequence>MEWGTSKTNTKYPLKYTQRGKDINKFISFLYFKRNKYFYDQFHKISKRIVEFLHLNNVTDLCLSKNLAELKNNGECKLSKSVKQGFIQIPFIKLLKNIEYKAQEVGINVYWIDEAYSSKSSCISDDIISIQLNKPKSTNAFNGKRVERGLFLDTVISKIFNADINGAVNHIKIAAAKSFEWLKNSLFKLCNPIKIKSDYEFCKFLKNMQNSVSGKSVLWANQSTEASGST</sequence>
<keyword evidence="4" id="KW-1185">Reference proteome</keyword>
<evidence type="ECO:0000313" key="4">
    <source>
        <dbReference type="Proteomes" id="UP000194141"/>
    </source>
</evidence>
<reference evidence="3 4" key="1">
    <citation type="journal article" date="2017" name="Front. Microbiol.">
        <title>Genome Sequence of Desulfurella amilsii Strain TR1 and Comparative Genomics of Desulfurellaceae Family.</title>
        <authorList>
            <person name="Florentino A.P."/>
            <person name="Stams A.J."/>
            <person name="Sanchez-Andrea I."/>
        </authorList>
    </citation>
    <scope>NUCLEOTIDE SEQUENCE [LARGE SCALE GENOMIC DNA]</scope>
    <source>
        <strain evidence="3 4">TR1</strain>
    </source>
</reference>
<evidence type="ECO:0000259" key="2">
    <source>
        <dbReference type="Pfam" id="PF07282"/>
    </source>
</evidence>
<dbReference type="InterPro" id="IPR010095">
    <property type="entry name" value="Cas12f1-like_TNB"/>
</dbReference>
<dbReference type="Pfam" id="PF07282">
    <property type="entry name" value="Cas12f1-like_TNB"/>
    <property type="match status" value="1"/>
</dbReference>